<dbReference type="InterPro" id="IPR042197">
    <property type="entry name" value="Apaf_helical"/>
</dbReference>
<evidence type="ECO:0000256" key="1">
    <source>
        <dbReference type="ARBA" id="ARBA00022737"/>
    </source>
</evidence>
<accession>A0A1R3KXR4</accession>
<proteinExistence type="predicted"/>
<dbReference type="SUPFAM" id="SSF52058">
    <property type="entry name" value="L domain-like"/>
    <property type="match status" value="1"/>
</dbReference>
<dbReference type="InterPro" id="IPR036388">
    <property type="entry name" value="WH-like_DNA-bd_sf"/>
</dbReference>
<dbReference type="FunFam" id="1.10.10.10:FF:000322">
    <property type="entry name" value="Probable disease resistance protein At1g63360"/>
    <property type="match status" value="1"/>
</dbReference>
<dbReference type="Pfam" id="PF23559">
    <property type="entry name" value="WHD_DRP"/>
    <property type="match status" value="1"/>
</dbReference>
<keyword evidence="6" id="KW-1185">Reference proteome</keyword>
<protein>
    <submittedName>
        <fullName evidence="5">NB-ARC domain-containing protein</fullName>
    </submittedName>
</protein>
<dbReference type="PANTHER" id="PTHR23155:SF1185">
    <property type="entry name" value="DISEASE RESISTANCE RPP8-LIKE PROTEIN 3-RELATED"/>
    <property type="match status" value="1"/>
</dbReference>
<dbReference type="EMBL" id="AWWV01000743">
    <property type="protein sequence ID" value="OMP11885.1"/>
    <property type="molecule type" value="Genomic_DNA"/>
</dbReference>
<dbReference type="Proteomes" id="UP000188268">
    <property type="component" value="Unassembled WGS sequence"/>
</dbReference>
<feature type="domain" description="Disease resistance protein winged helix" evidence="3">
    <location>
        <begin position="79"/>
        <end position="153"/>
    </location>
</feature>
<dbReference type="AlphaFoldDB" id="A0A1R3KXR4"/>
<dbReference type="InterPro" id="IPR058922">
    <property type="entry name" value="WHD_DRP"/>
</dbReference>
<evidence type="ECO:0000256" key="2">
    <source>
        <dbReference type="ARBA" id="ARBA00022821"/>
    </source>
</evidence>
<reference evidence="5 6" key="1">
    <citation type="submission" date="2013-09" db="EMBL/GenBank/DDBJ databases">
        <title>Corchorus capsularis genome sequencing.</title>
        <authorList>
            <person name="Alam M."/>
            <person name="Haque M.S."/>
            <person name="Islam M.S."/>
            <person name="Emdad E.M."/>
            <person name="Islam M.M."/>
            <person name="Ahmed B."/>
            <person name="Halim A."/>
            <person name="Hossen Q.M.M."/>
            <person name="Hossain M.Z."/>
            <person name="Ahmed R."/>
            <person name="Khan M.M."/>
            <person name="Islam R."/>
            <person name="Rashid M.M."/>
            <person name="Khan S.A."/>
            <person name="Rahman M.S."/>
            <person name="Alam M."/>
        </authorList>
    </citation>
    <scope>NUCLEOTIDE SEQUENCE [LARGE SCALE GENOMIC DNA]</scope>
    <source>
        <strain evidence="6">cv. CVL-1</strain>
        <tissue evidence="5">Whole seedling</tissue>
    </source>
</reference>
<evidence type="ECO:0000259" key="4">
    <source>
        <dbReference type="Pfam" id="PF23598"/>
    </source>
</evidence>
<gene>
    <name evidence="5" type="ORF">CCACVL1_00228</name>
</gene>
<dbReference type="OMA" id="REWERIN"/>
<organism evidence="5 6">
    <name type="scientific">Corchorus capsularis</name>
    <name type="common">Jute</name>
    <dbReference type="NCBI Taxonomy" id="210143"/>
    <lineage>
        <taxon>Eukaryota</taxon>
        <taxon>Viridiplantae</taxon>
        <taxon>Streptophyta</taxon>
        <taxon>Embryophyta</taxon>
        <taxon>Tracheophyta</taxon>
        <taxon>Spermatophyta</taxon>
        <taxon>Magnoliopsida</taxon>
        <taxon>eudicotyledons</taxon>
        <taxon>Gunneridae</taxon>
        <taxon>Pentapetalae</taxon>
        <taxon>rosids</taxon>
        <taxon>malvids</taxon>
        <taxon>Malvales</taxon>
        <taxon>Malvaceae</taxon>
        <taxon>Grewioideae</taxon>
        <taxon>Apeibeae</taxon>
        <taxon>Corchorus</taxon>
    </lineage>
</organism>
<evidence type="ECO:0000259" key="3">
    <source>
        <dbReference type="Pfam" id="PF23559"/>
    </source>
</evidence>
<dbReference type="Gene3D" id="1.10.8.430">
    <property type="entry name" value="Helical domain of apoptotic protease-activating factors"/>
    <property type="match status" value="1"/>
</dbReference>
<dbReference type="PANTHER" id="PTHR23155">
    <property type="entry name" value="DISEASE RESISTANCE PROTEIN RP"/>
    <property type="match status" value="1"/>
</dbReference>
<feature type="domain" description="Disease resistance R13L4/SHOC-2-like LRR" evidence="4">
    <location>
        <begin position="211"/>
        <end position="349"/>
    </location>
</feature>
<name>A0A1R3KXR4_COCAP</name>
<sequence length="410" mass="47499">MELENLAREMVTYCRGLPLAIVVLGGLLSSQRTMDHWDMVHRCIKSYFAEDVGVSQLFALSFDDLPYEMKPCLLYLGLLPEDFVISTDRLINLWVAEGLIFSRRTEREGEEALEDIAYRYLTKFAERYMVQVEKIDSFGRIKKCKMHDLMREFCMSKAEEENFFQVLQLFGQRKRLSITSSSPMVTGTVRRLSVHLNNFPGDMAVECEEYPPFSFKLLRVLDLEKVMGFSIPDAIGKLIHLRLLNLRSAWVGTLPPSIGNLRCLLTLRLDPLDSARTQPDVFWKLEKLRHLYLPREPGRKTTRLQFADLSDLRTLVNFPASVADVEDLIKLTNLRKLKIVISDEVSLQRLKGIFASPTIRFSYLRDFSINTRYLPPSALESQDVSNIVSRCPHLLRLKRNGTVIYRRHWE</sequence>
<dbReference type="Gene3D" id="1.10.10.10">
    <property type="entry name" value="Winged helix-like DNA-binding domain superfamily/Winged helix DNA-binding domain"/>
    <property type="match status" value="1"/>
</dbReference>
<evidence type="ECO:0000313" key="6">
    <source>
        <dbReference type="Proteomes" id="UP000188268"/>
    </source>
</evidence>
<dbReference type="InterPro" id="IPR055414">
    <property type="entry name" value="LRR_R13L4/SHOC2-like"/>
</dbReference>
<dbReference type="GO" id="GO:0098542">
    <property type="term" value="P:defense response to other organism"/>
    <property type="evidence" value="ECO:0007669"/>
    <property type="project" value="TreeGrafter"/>
</dbReference>
<dbReference type="Gene3D" id="3.80.10.10">
    <property type="entry name" value="Ribonuclease Inhibitor"/>
    <property type="match status" value="1"/>
</dbReference>
<keyword evidence="2" id="KW-0611">Plant defense</keyword>
<evidence type="ECO:0000313" key="5">
    <source>
        <dbReference type="EMBL" id="OMP11885.1"/>
    </source>
</evidence>
<dbReference type="InterPro" id="IPR032675">
    <property type="entry name" value="LRR_dom_sf"/>
</dbReference>
<comment type="caution">
    <text evidence="5">The sequence shown here is derived from an EMBL/GenBank/DDBJ whole genome shotgun (WGS) entry which is preliminary data.</text>
</comment>
<dbReference type="SUPFAM" id="SSF52540">
    <property type="entry name" value="P-loop containing nucleoside triphosphate hydrolases"/>
    <property type="match status" value="1"/>
</dbReference>
<dbReference type="InterPro" id="IPR027417">
    <property type="entry name" value="P-loop_NTPase"/>
</dbReference>
<dbReference type="GO" id="GO:0043531">
    <property type="term" value="F:ADP binding"/>
    <property type="evidence" value="ECO:0007669"/>
    <property type="project" value="InterPro"/>
</dbReference>
<keyword evidence="1" id="KW-0677">Repeat</keyword>
<dbReference type="Pfam" id="PF23598">
    <property type="entry name" value="LRR_14"/>
    <property type="match status" value="1"/>
</dbReference>
<dbReference type="OrthoDB" id="954254at2759"/>
<dbReference type="InterPro" id="IPR044974">
    <property type="entry name" value="Disease_R_plants"/>
</dbReference>
<dbReference type="Gramene" id="OMP11885">
    <property type="protein sequence ID" value="OMP11885"/>
    <property type="gene ID" value="CCACVL1_00228"/>
</dbReference>